<feature type="domain" description="DH" evidence="3">
    <location>
        <begin position="173"/>
        <end position="357"/>
    </location>
</feature>
<feature type="compositionally biased region" description="Polar residues" evidence="2">
    <location>
        <begin position="659"/>
        <end position="676"/>
    </location>
</feature>
<dbReference type="InterPro" id="IPR000219">
    <property type="entry name" value="DH_dom"/>
</dbReference>
<protein>
    <recommendedName>
        <fullName evidence="3">DH domain-containing protein</fullName>
    </recommendedName>
</protein>
<organism evidence="4">
    <name type="scientific">Arcella intermedia</name>
    <dbReference type="NCBI Taxonomy" id="1963864"/>
    <lineage>
        <taxon>Eukaryota</taxon>
        <taxon>Amoebozoa</taxon>
        <taxon>Tubulinea</taxon>
        <taxon>Elardia</taxon>
        <taxon>Arcellinida</taxon>
        <taxon>Sphaerothecina</taxon>
        <taxon>Arcellidae</taxon>
        <taxon>Arcella</taxon>
    </lineage>
</organism>
<feature type="compositionally biased region" description="Basic and acidic residues" evidence="2">
    <location>
        <begin position="89"/>
        <end position="108"/>
    </location>
</feature>
<dbReference type="PANTHER" id="PTHR12673:SF159">
    <property type="entry name" value="LD03170P"/>
    <property type="match status" value="1"/>
</dbReference>
<keyword evidence="1" id="KW-0175">Coiled coil</keyword>
<dbReference type="CDD" id="cd00160">
    <property type="entry name" value="RhoGEF"/>
    <property type="match status" value="1"/>
</dbReference>
<feature type="region of interest" description="Disordered" evidence="2">
    <location>
        <begin position="483"/>
        <end position="676"/>
    </location>
</feature>
<dbReference type="AlphaFoldDB" id="A0A6B2KY98"/>
<dbReference type="PROSITE" id="PS50010">
    <property type="entry name" value="DH_2"/>
    <property type="match status" value="1"/>
</dbReference>
<reference evidence="4" key="1">
    <citation type="journal article" date="2020" name="J. Eukaryot. Microbiol.">
        <title>De novo Sequencing, Assembly and Annotation of the Transcriptome for the Free-Living Testate Amoeba Arcella intermedia.</title>
        <authorList>
            <person name="Ribeiro G.M."/>
            <person name="Porfirio-Sousa A.L."/>
            <person name="Maurer-Alcala X.X."/>
            <person name="Katz L.A."/>
            <person name="Lahr D.J.G."/>
        </authorList>
    </citation>
    <scope>NUCLEOTIDE SEQUENCE</scope>
</reference>
<accession>A0A6B2KY98</accession>
<proteinExistence type="predicted"/>
<evidence type="ECO:0000313" key="4">
    <source>
        <dbReference type="EMBL" id="NDV29627.1"/>
    </source>
</evidence>
<dbReference type="EMBL" id="GIBP01000658">
    <property type="protein sequence ID" value="NDV29627.1"/>
    <property type="molecule type" value="Transcribed_RNA"/>
</dbReference>
<evidence type="ECO:0000256" key="1">
    <source>
        <dbReference type="SAM" id="Coils"/>
    </source>
</evidence>
<feature type="compositionally biased region" description="Basic and acidic residues" evidence="2">
    <location>
        <begin position="567"/>
        <end position="580"/>
    </location>
</feature>
<dbReference type="GO" id="GO:0005085">
    <property type="term" value="F:guanyl-nucleotide exchange factor activity"/>
    <property type="evidence" value="ECO:0007669"/>
    <property type="project" value="InterPro"/>
</dbReference>
<sequence>MSMSMSTTTTTRTTTKTTRIFTRTTRIRWPTCICMNTPGRATTTYTTGTLRRASRATRTTPGSTCLECPTILPSTRTPASPTSSPTRNTHPEKTEDQSTQSDVDHSGTEETINEGNLELKQDSNPPNRQPPPNSPTTSSEQSTNEGSHSEVPDSVAPVGVAPATVAPSKEAMKRKEVLKEILLTEKQYVNDLQILVDVFRTPLEKILEPQQISLIFANVSSILGIHKSLLDDLDKVIPDPDVIDFNTKIGDVFYKMHHWLRLYTSYIKGYEKSLEILAEEKEQNKQLAKFLEEKEKAPECKGLNLGDYLIKPVQRMCKYPLLFRELLDATPPDHSDFNNVKLTKRSFESVTEDENKKSAEDSNFLKVVEFNETVQGYTATFEDWFLHDEFLTEKVMNKKFHVYILSRSIIITKSKMTRRLPKIGDPKKKNESFVAHLEIDKTEFKTTPQEMDFTLASAGKSYCFQCPSNAIKLAFKNNFTKASEHANKPRSHVVHVTTLTTTEEEEKPEEKKQRKKPKRSATERERSKTVSQKAPETPDLKKPKPKVEEKKPALVQSNSEEAAYVSPREERHTQKFRDHLAQQLDNNRPQPKALSRSTNNSPDGSPSSSPRRKNLPTTASTPLAPIPITPSRGISARGAQISVPSAPAQTPSPTPNRPPSKSISVGKTNFLQKTRNPNEALVTGKIKDLSRFLAQIKDSASNSANEAHLKGNYEAMTKVLQNLLSCHELELDLNPYQVQTLPESDKTTENLKKIINVLIKNTSDILELIKTNVHKLSNDRFLIVKDLLERILHLLKETK</sequence>
<dbReference type="Pfam" id="PF00621">
    <property type="entry name" value="RhoGEF"/>
    <property type="match status" value="1"/>
</dbReference>
<dbReference type="GO" id="GO:0005737">
    <property type="term" value="C:cytoplasm"/>
    <property type="evidence" value="ECO:0007669"/>
    <property type="project" value="TreeGrafter"/>
</dbReference>
<feature type="coiled-coil region" evidence="1">
    <location>
        <begin position="267"/>
        <end position="297"/>
    </location>
</feature>
<feature type="compositionally biased region" description="Polar residues" evidence="2">
    <location>
        <begin position="583"/>
        <end position="600"/>
    </location>
</feature>
<dbReference type="SMART" id="SM00325">
    <property type="entry name" value="RhoGEF"/>
    <property type="match status" value="1"/>
</dbReference>
<dbReference type="Gene3D" id="1.20.900.10">
    <property type="entry name" value="Dbl homology (DH) domain"/>
    <property type="match status" value="1"/>
</dbReference>
<evidence type="ECO:0000259" key="3">
    <source>
        <dbReference type="PROSITE" id="PS50010"/>
    </source>
</evidence>
<feature type="compositionally biased region" description="Low complexity" evidence="2">
    <location>
        <begin position="73"/>
        <end position="87"/>
    </location>
</feature>
<evidence type="ECO:0000256" key="2">
    <source>
        <dbReference type="SAM" id="MobiDB-lite"/>
    </source>
</evidence>
<feature type="compositionally biased region" description="Low complexity" evidence="2">
    <location>
        <begin position="135"/>
        <end position="145"/>
    </location>
</feature>
<feature type="region of interest" description="Disordered" evidence="2">
    <location>
        <begin position="48"/>
        <end position="158"/>
    </location>
</feature>
<feature type="compositionally biased region" description="Basic and acidic residues" evidence="2">
    <location>
        <begin position="536"/>
        <end position="552"/>
    </location>
</feature>
<dbReference type="InterPro" id="IPR051092">
    <property type="entry name" value="FYVE_RhoGEF_PH"/>
</dbReference>
<dbReference type="SUPFAM" id="SSF48065">
    <property type="entry name" value="DBL homology domain (DH-domain)"/>
    <property type="match status" value="1"/>
</dbReference>
<dbReference type="InterPro" id="IPR035899">
    <property type="entry name" value="DBL_dom_sf"/>
</dbReference>
<name>A0A6B2KY98_9EUKA</name>
<dbReference type="PANTHER" id="PTHR12673">
    <property type="entry name" value="FACIOGENITAL DYSPLASIA PROTEIN"/>
    <property type="match status" value="1"/>
</dbReference>
<feature type="compositionally biased region" description="Low complexity" evidence="2">
    <location>
        <begin position="48"/>
        <end position="64"/>
    </location>
</feature>